<dbReference type="PANTHER" id="PTHR37426:SF1">
    <property type="entry name" value="RIBOSOMAL RNA LARGE SUBUNIT METHYLTRANSFERASE J"/>
    <property type="match status" value="1"/>
</dbReference>
<reference evidence="1 2" key="1">
    <citation type="submission" date="2017-02" db="EMBL/GenBank/DDBJ databases">
        <title>Genomic diversity within the haloalkaliphilic genus Thioalkalivibrio.</title>
        <authorList>
            <person name="Ahn A.-C."/>
            <person name="Meier-Kolthoff J."/>
            <person name="Overmars L."/>
            <person name="Richter M."/>
            <person name="Woyke T."/>
            <person name="Sorokin D.Y."/>
            <person name="Muyzer G."/>
        </authorList>
    </citation>
    <scope>NUCLEOTIDE SEQUENCE [LARGE SCALE GENOMIC DNA]</scope>
    <source>
        <strain evidence="1 2">ALJD</strain>
    </source>
</reference>
<evidence type="ECO:0000313" key="2">
    <source>
        <dbReference type="Proteomes" id="UP000189462"/>
    </source>
</evidence>
<dbReference type="InterPro" id="IPR007473">
    <property type="entry name" value="RlmJ"/>
</dbReference>
<dbReference type="RefSeq" id="WP_077280231.1">
    <property type="nucleotide sequence ID" value="NZ_MVBK01000133.1"/>
</dbReference>
<dbReference type="PANTHER" id="PTHR37426">
    <property type="entry name" value="RIBOSOMAL RNA LARGE SUBUNIT METHYLTRANSFERASE J"/>
    <property type="match status" value="1"/>
</dbReference>
<keyword evidence="2" id="KW-1185">Reference proteome</keyword>
<accession>A0A1V3N805</accession>
<protein>
    <recommendedName>
        <fullName evidence="3">23S rRNA (adenine(2030)-N6)-methyltransferase</fullName>
    </recommendedName>
</protein>
<dbReference type="AlphaFoldDB" id="A0A1V3N805"/>
<dbReference type="Pfam" id="PF04378">
    <property type="entry name" value="RsmJ"/>
    <property type="match status" value="1"/>
</dbReference>
<dbReference type="Gene3D" id="3.40.50.150">
    <property type="entry name" value="Vaccinia Virus protein VP39"/>
    <property type="match status" value="1"/>
</dbReference>
<evidence type="ECO:0008006" key="3">
    <source>
        <dbReference type="Google" id="ProtNLM"/>
    </source>
</evidence>
<proteinExistence type="predicted"/>
<dbReference type="GO" id="GO:0036307">
    <property type="term" value="F:23S rRNA (adenine(2030)-N(6))-methyltransferase activity"/>
    <property type="evidence" value="ECO:0007669"/>
    <property type="project" value="TreeGrafter"/>
</dbReference>
<dbReference type="GO" id="GO:0070475">
    <property type="term" value="P:rRNA base methylation"/>
    <property type="evidence" value="ECO:0007669"/>
    <property type="project" value="InterPro"/>
</dbReference>
<dbReference type="STRING" id="108003.B1C78_16445"/>
<gene>
    <name evidence="1" type="ORF">B1C78_16445</name>
</gene>
<dbReference type="EMBL" id="MVBK01000133">
    <property type="protein sequence ID" value="OOG21229.1"/>
    <property type="molecule type" value="Genomic_DNA"/>
</dbReference>
<dbReference type="SUPFAM" id="SSF53335">
    <property type="entry name" value="S-adenosyl-L-methionine-dependent methyltransferases"/>
    <property type="match status" value="1"/>
</dbReference>
<dbReference type="InterPro" id="IPR029063">
    <property type="entry name" value="SAM-dependent_MTases_sf"/>
</dbReference>
<name>A0A1V3N805_9GAMM</name>
<comment type="caution">
    <text evidence="1">The sequence shown here is derived from an EMBL/GenBank/DDBJ whole genome shotgun (WGS) entry which is preliminary data.</text>
</comment>
<sequence length="272" mass="29561">MRGAEHSGYRHSRHAGNAADVHKHAVLAWIMNRLGSAGGPLCILDTHAGDGLYRLEAGRRHLISRLREDRHRSPALEPYRRVLDAWARSAGEETYPGSPLLLRTLMGADDSLLLADTHPDAIDALRHRFDDDPRVTLLDGDGWAALEAWRTDGCMRGLALVDPPYDSDTDYRLAGEAMIGAAARRGPGVCLCLWYPLAEGPHQAMLDTLNGALAGRSLHAELRFPPSATGGMRGSGLFIVHPPDGLDAAIPEIGSRLARISHRSDTGWRARG</sequence>
<dbReference type="Proteomes" id="UP000189462">
    <property type="component" value="Unassembled WGS sequence"/>
</dbReference>
<dbReference type="GO" id="GO:0005829">
    <property type="term" value="C:cytosol"/>
    <property type="evidence" value="ECO:0007669"/>
    <property type="project" value="TreeGrafter"/>
</dbReference>
<evidence type="ECO:0000313" key="1">
    <source>
        <dbReference type="EMBL" id="OOG21229.1"/>
    </source>
</evidence>
<dbReference type="OrthoDB" id="9791274at2"/>
<organism evidence="1 2">
    <name type="scientific">Thioalkalivibrio denitrificans</name>
    <dbReference type="NCBI Taxonomy" id="108003"/>
    <lineage>
        <taxon>Bacteria</taxon>
        <taxon>Pseudomonadati</taxon>
        <taxon>Pseudomonadota</taxon>
        <taxon>Gammaproteobacteria</taxon>
        <taxon>Chromatiales</taxon>
        <taxon>Ectothiorhodospiraceae</taxon>
        <taxon>Thioalkalivibrio</taxon>
    </lineage>
</organism>